<evidence type="ECO:0000256" key="1">
    <source>
        <dbReference type="SAM" id="MobiDB-lite"/>
    </source>
</evidence>
<dbReference type="Proteomes" id="UP000499080">
    <property type="component" value="Unassembled WGS sequence"/>
</dbReference>
<dbReference type="EMBL" id="BGPR01088367">
    <property type="protein sequence ID" value="GBM10974.1"/>
    <property type="molecule type" value="Genomic_DNA"/>
</dbReference>
<keyword evidence="3" id="KW-1185">Reference proteome</keyword>
<name>A0A4Y2D4S0_ARAVE</name>
<evidence type="ECO:0000313" key="2">
    <source>
        <dbReference type="EMBL" id="GBM10974.1"/>
    </source>
</evidence>
<organism evidence="2 3">
    <name type="scientific">Araneus ventricosus</name>
    <name type="common">Orbweaver spider</name>
    <name type="synonym">Epeira ventricosa</name>
    <dbReference type="NCBI Taxonomy" id="182803"/>
    <lineage>
        <taxon>Eukaryota</taxon>
        <taxon>Metazoa</taxon>
        <taxon>Ecdysozoa</taxon>
        <taxon>Arthropoda</taxon>
        <taxon>Chelicerata</taxon>
        <taxon>Arachnida</taxon>
        <taxon>Araneae</taxon>
        <taxon>Araneomorphae</taxon>
        <taxon>Entelegynae</taxon>
        <taxon>Araneoidea</taxon>
        <taxon>Araneidae</taxon>
        <taxon>Araneus</taxon>
    </lineage>
</organism>
<protein>
    <submittedName>
        <fullName evidence="2">Uncharacterized protein</fullName>
    </submittedName>
</protein>
<dbReference type="AlphaFoldDB" id="A0A4Y2D4S0"/>
<feature type="compositionally biased region" description="Polar residues" evidence="1">
    <location>
        <begin position="48"/>
        <end position="62"/>
    </location>
</feature>
<feature type="region of interest" description="Disordered" evidence="1">
    <location>
        <begin position="43"/>
        <end position="84"/>
    </location>
</feature>
<sequence length="121" mass="13701">MMPFLRVNLHSKALRLSRLLWNLQNINSRGIIKIKKNSSLEPGFRTLGSRNPRSCLRNQNQPLPGLLGRTQRKKSSHFSGDPSETEIKFKGVFQSFQGGRGLRISSVVEVQNKMGRKKAVN</sequence>
<reference evidence="2 3" key="1">
    <citation type="journal article" date="2019" name="Sci. Rep.">
        <title>Orb-weaving spider Araneus ventricosus genome elucidates the spidroin gene catalogue.</title>
        <authorList>
            <person name="Kono N."/>
            <person name="Nakamura H."/>
            <person name="Ohtoshi R."/>
            <person name="Moran D.A.P."/>
            <person name="Shinohara A."/>
            <person name="Yoshida Y."/>
            <person name="Fujiwara M."/>
            <person name="Mori M."/>
            <person name="Tomita M."/>
            <person name="Arakawa K."/>
        </authorList>
    </citation>
    <scope>NUCLEOTIDE SEQUENCE [LARGE SCALE GENOMIC DNA]</scope>
</reference>
<proteinExistence type="predicted"/>
<comment type="caution">
    <text evidence="2">The sequence shown here is derived from an EMBL/GenBank/DDBJ whole genome shotgun (WGS) entry which is preliminary data.</text>
</comment>
<evidence type="ECO:0000313" key="3">
    <source>
        <dbReference type="Proteomes" id="UP000499080"/>
    </source>
</evidence>
<accession>A0A4Y2D4S0</accession>
<gene>
    <name evidence="2" type="ORF">AVEN_104125_1</name>
</gene>